<reference evidence="2 3" key="1">
    <citation type="journal article" date="2022" name="Arch. Microbiol.">
        <title>Paraburkholderia bengalensis sp. nov. isolated from roots of Oryza sativa, IR64.</title>
        <authorList>
            <person name="Nag P."/>
            <person name="Mondal N."/>
            <person name="Sarkar J."/>
            <person name="Das S."/>
        </authorList>
    </citation>
    <scope>NUCLEOTIDE SEQUENCE [LARGE SCALE GENOMIC DNA]</scope>
    <source>
        <strain evidence="2 3">IR64_4_BI</strain>
    </source>
</reference>
<comment type="caution">
    <text evidence="2">The sequence shown here is derived from an EMBL/GenBank/DDBJ whole genome shotgun (WGS) entry which is preliminary data.</text>
</comment>
<gene>
    <name evidence="2" type="ORF">H3V53_39805</name>
</gene>
<feature type="transmembrane region" description="Helical" evidence="1">
    <location>
        <begin position="45"/>
        <end position="70"/>
    </location>
</feature>
<protein>
    <submittedName>
        <fullName evidence="2">Transporter suffix domain-containing protein</fullName>
    </submittedName>
</protein>
<proteinExistence type="predicted"/>
<evidence type="ECO:0000313" key="3">
    <source>
        <dbReference type="Proteomes" id="UP001386437"/>
    </source>
</evidence>
<keyword evidence="1" id="KW-0812">Transmembrane</keyword>
<dbReference type="InterPro" id="IPR047961">
    <property type="entry name" value="Transp_suffix-like"/>
</dbReference>
<keyword evidence="1" id="KW-1133">Transmembrane helix</keyword>
<dbReference type="NCBIfam" id="NF033684">
    <property type="entry name" value="suffix_2_RND"/>
    <property type="match status" value="1"/>
</dbReference>
<feature type="transmembrane region" description="Helical" evidence="1">
    <location>
        <begin position="20"/>
        <end position="39"/>
    </location>
</feature>
<dbReference type="Proteomes" id="UP001386437">
    <property type="component" value="Unassembled WGS sequence"/>
</dbReference>
<keyword evidence="3" id="KW-1185">Reference proteome</keyword>
<evidence type="ECO:0000313" key="2">
    <source>
        <dbReference type="EMBL" id="MEI6003012.1"/>
    </source>
</evidence>
<accession>A0ABU8J5U5</accession>
<sequence>MTSSKIKSDATLANGWRFKFGICIFVFAFALLPILPIAASLGTSAATMAALTGTILVANKVLLMACVAVMGKPGFQHLKLTVMGYVKRLAPTRNGGSVRHLIGLIRSVVSRGRGRAKEPFDSDESAS</sequence>
<name>A0ABU8J5U5_9BURK</name>
<organism evidence="2 3">
    <name type="scientific">Paraburkholderia bengalensis</name>
    <dbReference type="NCBI Taxonomy" id="2747562"/>
    <lineage>
        <taxon>Bacteria</taxon>
        <taxon>Pseudomonadati</taxon>
        <taxon>Pseudomonadota</taxon>
        <taxon>Betaproteobacteria</taxon>
        <taxon>Burkholderiales</taxon>
        <taxon>Burkholderiaceae</taxon>
        <taxon>Paraburkholderia</taxon>
    </lineage>
</organism>
<evidence type="ECO:0000256" key="1">
    <source>
        <dbReference type="SAM" id="Phobius"/>
    </source>
</evidence>
<keyword evidence="1" id="KW-0472">Membrane</keyword>
<dbReference type="EMBL" id="JACFYJ010000148">
    <property type="protein sequence ID" value="MEI6003012.1"/>
    <property type="molecule type" value="Genomic_DNA"/>
</dbReference>